<evidence type="ECO:0000313" key="5">
    <source>
        <dbReference type="EMBL" id="ORV07732.1"/>
    </source>
</evidence>
<evidence type="ECO:0000256" key="1">
    <source>
        <dbReference type="ARBA" id="ARBA00001974"/>
    </source>
</evidence>
<organism evidence="5 6">
    <name type="scientific">Mycolicibacterium fallax</name>
    <name type="common">Mycobacterium fallax</name>
    <dbReference type="NCBI Taxonomy" id="1793"/>
    <lineage>
        <taxon>Bacteria</taxon>
        <taxon>Bacillati</taxon>
        <taxon>Actinomycetota</taxon>
        <taxon>Actinomycetes</taxon>
        <taxon>Mycobacteriales</taxon>
        <taxon>Mycobacteriaceae</taxon>
        <taxon>Mycolicibacterium</taxon>
    </lineage>
</organism>
<evidence type="ECO:0000256" key="2">
    <source>
        <dbReference type="ARBA" id="ARBA00005995"/>
    </source>
</evidence>
<feature type="binding site" evidence="4">
    <location>
        <begin position="36"/>
        <end position="37"/>
    </location>
    <ligand>
        <name>FAD</name>
        <dbReference type="ChEBI" id="CHEBI:57692"/>
    </ligand>
</feature>
<comment type="cofactor">
    <cofactor evidence="1">
        <name>FAD</name>
        <dbReference type="ChEBI" id="CHEBI:57692"/>
    </cofactor>
</comment>
<dbReference type="GO" id="GO:0016491">
    <property type="term" value="F:oxidoreductase activity"/>
    <property type="evidence" value="ECO:0007669"/>
    <property type="project" value="UniProtKB-KW"/>
</dbReference>
<dbReference type="Proteomes" id="UP000193484">
    <property type="component" value="Unassembled WGS sequence"/>
</dbReference>
<dbReference type="Gene3D" id="3.90.660.10">
    <property type="match status" value="1"/>
</dbReference>
<dbReference type="InterPro" id="IPR050703">
    <property type="entry name" value="Flavin_MAO"/>
</dbReference>
<dbReference type="SUPFAM" id="SSF51905">
    <property type="entry name" value="FAD/NAD(P)-binding domain"/>
    <property type="match status" value="1"/>
</dbReference>
<dbReference type="OrthoDB" id="337830at2"/>
<dbReference type="PANTHER" id="PTHR43563:SF1">
    <property type="entry name" value="AMINE OXIDASE [FLAVIN-CONTAINING] B"/>
    <property type="match status" value="1"/>
</dbReference>
<feature type="binding site" evidence="4">
    <location>
        <position position="219"/>
    </location>
    <ligand>
        <name>FAD</name>
        <dbReference type="ChEBI" id="CHEBI:57692"/>
    </ligand>
</feature>
<sequence>MQQDTVTTVAVVGAGLAGLSAARDLHRAGIDVLVLEAADRVGGRAMAVTTALGSRVDLGGQWLGHDHHRIIAAADELGLHRYPMRTQPLPRVLAGSRRLHPAGAAMLTAGLALAGVELLSRVGTPARWNTVTLDRWLSRVPGPTARRLLEVLAAVSWTADPDRLSVHAVATMLARQGGLRTILSTTGGAQESLLVEGIGTLADRLAEGLGPRIRLADPVTAISHTDDGITLHTRTGRVRATKTIITVPAPMAARIDFRPALPADRAAIGRASYMGSVYKALAIYPRPFWRGRHGAEFIVLDRPGRAVFDSGPPGGPGHLCVLVGGPEARELDALDPGTRRAALLTPLADYLGPELLEPADWQEKSWHRDEFTGGGYLAMPAPGSIAGFLPVDSAPIGDLHWAGTETAEEHPGYLEGALRSGARAAAEVIAALAR</sequence>
<dbReference type="Gene3D" id="3.50.50.60">
    <property type="entry name" value="FAD/NAD(P)-binding domain"/>
    <property type="match status" value="1"/>
</dbReference>
<dbReference type="Gene3D" id="1.10.405.10">
    <property type="entry name" value="Guanine Nucleotide Dissociation Inhibitor, domain 1"/>
    <property type="match status" value="1"/>
</dbReference>
<dbReference type="EMBL" id="LQOJ01000018">
    <property type="protein sequence ID" value="ORV07732.1"/>
    <property type="molecule type" value="Genomic_DNA"/>
</dbReference>
<accession>A0A1X1RJI3</accession>
<reference evidence="5 6" key="1">
    <citation type="submission" date="2016-01" db="EMBL/GenBank/DDBJ databases">
        <title>The new phylogeny of the genus Mycobacterium.</title>
        <authorList>
            <person name="Tarcisio F."/>
            <person name="Conor M."/>
            <person name="Antonella G."/>
            <person name="Elisabetta G."/>
            <person name="Giulia F.S."/>
            <person name="Sara T."/>
            <person name="Anna F."/>
            <person name="Clotilde B."/>
            <person name="Roberto B."/>
            <person name="Veronica D.S."/>
            <person name="Fabio R."/>
            <person name="Monica P."/>
            <person name="Olivier J."/>
            <person name="Enrico T."/>
            <person name="Nicola S."/>
        </authorList>
    </citation>
    <scope>NUCLEOTIDE SEQUENCE [LARGE SCALE GENOMIC DNA]</scope>
    <source>
        <strain evidence="5 6">DSM 44179</strain>
    </source>
</reference>
<evidence type="ECO:0000256" key="3">
    <source>
        <dbReference type="ARBA" id="ARBA00023002"/>
    </source>
</evidence>
<comment type="similarity">
    <text evidence="2">Belongs to the flavin monoamine oxidase family.</text>
</comment>
<dbReference type="Pfam" id="PF01593">
    <property type="entry name" value="Amino_oxidase"/>
    <property type="match status" value="1"/>
</dbReference>
<keyword evidence="3" id="KW-0560">Oxidoreductase</keyword>
<dbReference type="RefSeq" id="WP_085093045.1">
    <property type="nucleotide sequence ID" value="NZ_AP022603.1"/>
</dbReference>
<name>A0A1X1RJI3_MYCFA</name>
<dbReference type="InterPro" id="IPR002937">
    <property type="entry name" value="Amino_oxidase"/>
</dbReference>
<dbReference type="PRINTS" id="PR00757">
    <property type="entry name" value="AMINEOXDASEF"/>
</dbReference>
<feature type="binding site" evidence="4">
    <location>
        <position position="405"/>
    </location>
    <ligand>
        <name>FAD</name>
        <dbReference type="ChEBI" id="CHEBI:57692"/>
    </ligand>
</feature>
<keyword evidence="6" id="KW-1185">Reference proteome</keyword>
<gene>
    <name evidence="5" type="ORF">AWC04_03325</name>
</gene>
<dbReference type="SUPFAM" id="SSF54373">
    <property type="entry name" value="FAD-linked reductases, C-terminal domain"/>
    <property type="match status" value="1"/>
</dbReference>
<evidence type="ECO:0000256" key="4">
    <source>
        <dbReference type="PIRSR" id="PIRSR601613-1"/>
    </source>
</evidence>
<dbReference type="InterPro" id="IPR001613">
    <property type="entry name" value="Flavin_amine_oxidase"/>
</dbReference>
<dbReference type="PANTHER" id="PTHR43563">
    <property type="entry name" value="AMINE OXIDASE"/>
    <property type="match status" value="1"/>
</dbReference>
<dbReference type="InterPro" id="IPR036188">
    <property type="entry name" value="FAD/NAD-bd_sf"/>
</dbReference>
<proteinExistence type="inferred from homology"/>
<dbReference type="AlphaFoldDB" id="A0A1X1RJI3"/>
<comment type="caution">
    <text evidence="5">The sequence shown here is derived from an EMBL/GenBank/DDBJ whole genome shotgun (WGS) entry which is preliminary data.</text>
</comment>
<evidence type="ECO:0000313" key="6">
    <source>
        <dbReference type="Proteomes" id="UP000193484"/>
    </source>
</evidence>
<dbReference type="STRING" id="1793.AWC04_03325"/>
<protein>
    <submittedName>
        <fullName evidence="5">Amine oxidase</fullName>
    </submittedName>
</protein>